<proteinExistence type="inferred from homology"/>
<comment type="similarity">
    <text evidence="2">Belongs to the LIMR family. LMBRD1 subfamily.</text>
</comment>
<dbReference type="GO" id="GO:0031419">
    <property type="term" value="F:cobalamin binding"/>
    <property type="evidence" value="ECO:0007669"/>
    <property type="project" value="UniProtKB-KW"/>
</dbReference>
<reference evidence="11" key="1">
    <citation type="submission" date="2021-02" db="EMBL/GenBank/DDBJ databases">
        <authorList>
            <person name="Nowell W R."/>
        </authorList>
    </citation>
    <scope>NUCLEOTIDE SEQUENCE</scope>
</reference>
<dbReference type="GO" id="GO:0072665">
    <property type="term" value="P:protein localization to vacuole"/>
    <property type="evidence" value="ECO:0007669"/>
    <property type="project" value="TreeGrafter"/>
</dbReference>
<dbReference type="PANTHER" id="PTHR16130:SF2">
    <property type="entry name" value="LYSOSOMAL COBALAMIN TRANSPORT ESCORT PROTEIN LMBD1"/>
    <property type="match status" value="1"/>
</dbReference>
<evidence type="ECO:0000256" key="2">
    <source>
        <dbReference type="ARBA" id="ARBA00009901"/>
    </source>
</evidence>
<evidence type="ECO:0000256" key="4">
    <source>
        <dbReference type="ARBA" id="ARBA00022628"/>
    </source>
</evidence>
<evidence type="ECO:0000256" key="3">
    <source>
        <dbReference type="ARBA" id="ARBA00022448"/>
    </source>
</evidence>
<evidence type="ECO:0000256" key="6">
    <source>
        <dbReference type="ARBA" id="ARBA00022989"/>
    </source>
</evidence>
<dbReference type="Pfam" id="PF04791">
    <property type="entry name" value="LMBR1"/>
    <property type="match status" value="1"/>
</dbReference>
<dbReference type="EMBL" id="CAJOBD010010527">
    <property type="protein sequence ID" value="CAF4153935.1"/>
    <property type="molecule type" value="Genomic_DNA"/>
</dbReference>
<evidence type="ECO:0000256" key="9">
    <source>
        <dbReference type="ARBA" id="ARBA00023285"/>
    </source>
</evidence>
<evidence type="ECO:0000313" key="13">
    <source>
        <dbReference type="Proteomes" id="UP000663823"/>
    </source>
</evidence>
<keyword evidence="5 10" id="KW-0812">Transmembrane</keyword>
<comment type="subcellular location">
    <subcellularLocation>
        <location evidence="1">Lysosome membrane</location>
        <topology evidence="1">Multi-pass membrane protein</topology>
    </subcellularLocation>
</comment>
<dbReference type="AlphaFoldDB" id="A0A819Y0R9"/>
<name>A0A819Y0R9_9BILA</name>
<dbReference type="GO" id="GO:0005765">
    <property type="term" value="C:lysosomal membrane"/>
    <property type="evidence" value="ECO:0007669"/>
    <property type="project" value="UniProtKB-SubCell"/>
</dbReference>
<keyword evidence="9" id="KW-0170">Cobalt</keyword>
<dbReference type="PANTHER" id="PTHR16130">
    <property type="entry name" value="LYSOSOMAL COBALAMIN TRANSPORTER-RELATED"/>
    <property type="match status" value="1"/>
</dbReference>
<evidence type="ECO:0000256" key="8">
    <source>
        <dbReference type="ARBA" id="ARBA00023228"/>
    </source>
</evidence>
<evidence type="ECO:0000256" key="7">
    <source>
        <dbReference type="ARBA" id="ARBA00023136"/>
    </source>
</evidence>
<protein>
    <recommendedName>
        <fullName evidence="14">Lysosomal cobalamin transporter</fullName>
    </recommendedName>
</protein>
<evidence type="ECO:0000313" key="12">
    <source>
        <dbReference type="EMBL" id="CAF4153935.1"/>
    </source>
</evidence>
<dbReference type="Proteomes" id="UP000663823">
    <property type="component" value="Unassembled WGS sequence"/>
</dbReference>
<feature type="transmembrane region" description="Helical" evidence="10">
    <location>
        <begin position="39"/>
        <end position="59"/>
    </location>
</feature>
<dbReference type="InterPro" id="IPR006876">
    <property type="entry name" value="LMBR1-like_membr_prot"/>
</dbReference>
<accession>A0A819Y0R9</accession>
<evidence type="ECO:0000256" key="1">
    <source>
        <dbReference type="ARBA" id="ARBA00004155"/>
    </source>
</evidence>
<evidence type="ECO:0000256" key="10">
    <source>
        <dbReference type="SAM" id="Phobius"/>
    </source>
</evidence>
<evidence type="ECO:0000256" key="5">
    <source>
        <dbReference type="ARBA" id="ARBA00022692"/>
    </source>
</evidence>
<feature type="transmembrane region" description="Helical" evidence="10">
    <location>
        <begin position="6"/>
        <end position="27"/>
    </location>
</feature>
<keyword evidence="4" id="KW-0846">Cobalamin</keyword>
<keyword evidence="8" id="KW-0458">Lysosome</keyword>
<keyword evidence="7 10" id="KW-0472">Membrane</keyword>
<evidence type="ECO:0000313" key="11">
    <source>
        <dbReference type="EMBL" id="CAF4150047.1"/>
    </source>
</evidence>
<evidence type="ECO:0008006" key="14">
    <source>
        <dbReference type="Google" id="ProtNLM"/>
    </source>
</evidence>
<keyword evidence="6 10" id="KW-1133">Transmembrane helix</keyword>
<gene>
    <name evidence="12" type="ORF">JBS370_LOCUS34134</name>
    <name evidence="11" type="ORF">OTI717_LOCUS36181</name>
</gene>
<organism evidence="11 13">
    <name type="scientific">Rotaria sordida</name>
    <dbReference type="NCBI Taxonomy" id="392033"/>
    <lineage>
        <taxon>Eukaryota</taxon>
        <taxon>Metazoa</taxon>
        <taxon>Spiralia</taxon>
        <taxon>Gnathifera</taxon>
        <taxon>Rotifera</taxon>
        <taxon>Eurotatoria</taxon>
        <taxon>Bdelloidea</taxon>
        <taxon>Philodinida</taxon>
        <taxon>Philodinidae</taxon>
        <taxon>Rotaria</taxon>
    </lineage>
</organism>
<dbReference type="EMBL" id="CAJOAX010014983">
    <property type="protein sequence ID" value="CAF4150047.1"/>
    <property type="molecule type" value="Genomic_DNA"/>
</dbReference>
<dbReference type="Proteomes" id="UP000663836">
    <property type="component" value="Unassembled WGS sequence"/>
</dbReference>
<comment type="caution">
    <text evidence="11">The sequence shown here is derived from an EMBL/GenBank/DDBJ whole genome shotgun (WGS) entry which is preliminary data.</text>
</comment>
<sequence length="100" mass="11511">MLILASLGSWLPFAIVTLFIIFFSITFTLRYQQRRHRDYLVTFVCSISLIIALLTASLLPTDVILVSFMKNPNGTFKEGTQNETTRDHIQRYVEIGYYGT</sequence>
<dbReference type="InterPro" id="IPR050854">
    <property type="entry name" value="LMBD1_LysCbl_Transport"/>
</dbReference>
<keyword evidence="3" id="KW-0813">Transport</keyword>